<reference evidence="4" key="1">
    <citation type="journal article" date="2019" name="Int. J. Syst. Evol. Microbiol.">
        <title>The Global Catalogue of Microorganisms (GCM) 10K type strain sequencing project: providing services to taxonomists for standard genome sequencing and annotation.</title>
        <authorList>
            <consortium name="The Broad Institute Genomics Platform"/>
            <consortium name="The Broad Institute Genome Sequencing Center for Infectious Disease"/>
            <person name="Wu L."/>
            <person name="Ma J."/>
        </authorList>
    </citation>
    <scope>NUCLEOTIDE SEQUENCE [LARGE SCALE GENOMIC DNA]</scope>
    <source>
        <strain evidence="4">JCM 17021</strain>
    </source>
</reference>
<dbReference type="Pfam" id="PF13556">
    <property type="entry name" value="HTH_30"/>
    <property type="match status" value="1"/>
</dbReference>
<evidence type="ECO:0000313" key="3">
    <source>
        <dbReference type="EMBL" id="GAA3860062.1"/>
    </source>
</evidence>
<proteinExistence type="predicted"/>
<accession>A0ABP7JZA9</accession>
<name>A0ABP7JZA9_9MICO</name>
<sequence>MSTETSTHRGERAGERAGDRASERTSERESGASVPDADQLPTVAELAETLGPEIAGLVETTADLTRTVTGTVLYDRFARAPQFPGAVALANGLALSGDQLPGQLEQMRDAGYRALVYKAHGAPETELHAAARAAGIILFRAADSVPWDQLAEILSAAIASHGQSGRSLVDVRPGDLFELANNVASLAGGAVAVADVEQTLLAYSTLPGQPIDETRRNSILQMHVPHTDQNDVDYRRVHASREVVSVAPKAHSFTRSAVAIRAGKVVLGSLWLIDPPERSKAETDRILLEAANVAALHLLHGRTHRDSVRARHLELVRPLLFEPGRAELAAVQLGIAADSIRVVAIGTWNTAGTTPDAVQSSLRLFDTVRAACAVWLPTAVCGLADNLVYVVLPQTTTSSQAFQQEAILRIAHHTRRLLDRPVLAAIGVAVPIAAVADSRLDAEAVLAVLLRDSEDGRVQQDSDDIVADAITLGPRLRLRQIVAALRAAGQLPGEVATSLAAHDAMKGTAFVDTVLTYLDSGSNAIETATRLKLHPNTVRYRLSRLEPLFGVRLDDPESRLLVWLQLWAHGN</sequence>
<dbReference type="Gene3D" id="1.10.10.2840">
    <property type="entry name" value="PucR C-terminal helix-turn-helix domain"/>
    <property type="match status" value="1"/>
</dbReference>
<evidence type="ECO:0000259" key="2">
    <source>
        <dbReference type="Pfam" id="PF13556"/>
    </source>
</evidence>
<dbReference type="InterPro" id="IPR025736">
    <property type="entry name" value="PucR_C-HTH_dom"/>
</dbReference>
<gene>
    <name evidence="3" type="ORF">GCM10022381_00840</name>
</gene>
<dbReference type="EMBL" id="BAABCN010000001">
    <property type="protein sequence ID" value="GAA3860062.1"/>
    <property type="molecule type" value="Genomic_DNA"/>
</dbReference>
<evidence type="ECO:0000256" key="1">
    <source>
        <dbReference type="SAM" id="MobiDB-lite"/>
    </source>
</evidence>
<dbReference type="PANTHER" id="PTHR33744:SF17">
    <property type="entry name" value="CONSERVED PROTEIN"/>
    <property type="match status" value="1"/>
</dbReference>
<feature type="compositionally biased region" description="Basic and acidic residues" evidence="1">
    <location>
        <begin position="1"/>
        <end position="30"/>
    </location>
</feature>
<feature type="domain" description="PucR C-terminal helix-turn-helix" evidence="2">
    <location>
        <begin position="511"/>
        <end position="567"/>
    </location>
</feature>
<dbReference type="Proteomes" id="UP001501803">
    <property type="component" value="Unassembled WGS sequence"/>
</dbReference>
<protein>
    <submittedName>
        <fullName evidence="3">Helix-turn-helix domain-containing protein</fullName>
    </submittedName>
</protein>
<keyword evidence="4" id="KW-1185">Reference proteome</keyword>
<dbReference type="InterPro" id="IPR042070">
    <property type="entry name" value="PucR_C-HTH_sf"/>
</dbReference>
<organism evidence="3 4">
    <name type="scientific">Leifsonia kafniensis</name>
    <dbReference type="NCBI Taxonomy" id="475957"/>
    <lineage>
        <taxon>Bacteria</taxon>
        <taxon>Bacillati</taxon>
        <taxon>Actinomycetota</taxon>
        <taxon>Actinomycetes</taxon>
        <taxon>Micrococcales</taxon>
        <taxon>Microbacteriaceae</taxon>
        <taxon>Leifsonia</taxon>
    </lineage>
</organism>
<feature type="region of interest" description="Disordered" evidence="1">
    <location>
        <begin position="1"/>
        <end position="40"/>
    </location>
</feature>
<dbReference type="RefSeq" id="WP_345061194.1">
    <property type="nucleotide sequence ID" value="NZ_BAABCN010000001.1"/>
</dbReference>
<dbReference type="PANTHER" id="PTHR33744">
    <property type="entry name" value="CARBOHYDRATE DIACID REGULATOR"/>
    <property type="match status" value="1"/>
</dbReference>
<evidence type="ECO:0000313" key="4">
    <source>
        <dbReference type="Proteomes" id="UP001501803"/>
    </source>
</evidence>
<dbReference type="InterPro" id="IPR051448">
    <property type="entry name" value="CdaR-like_regulators"/>
</dbReference>
<comment type="caution">
    <text evidence="3">The sequence shown here is derived from an EMBL/GenBank/DDBJ whole genome shotgun (WGS) entry which is preliminary data.</text>
</comment>